<reference evidence="1" key="1">
    <citation type="journal article" date="2020" name="mSystems">
        <title>Genome- and Community-Level Interaction Insights into Carbon Utilization and Element Cycling Functions of Hydrothermarchaeota in Hydrothermal Sediment.</title>
        <authorList>
            <person name="Zhou Z."/>
            <person name="Liu Y."/>
            <person name="Xu W."/>
            <person name="Pan J."/>
            <person name="Luo Z.H."/>
            <person name="Li M."/>
        </authorList>
    </citation>
    <scope>NUCLEOTIDE SEQUENCE [LARGE SCALE GENOMIC DNA]</scope>
    <source>
        <strain evidence="1">HyVt-460</strain>
    </source>
</reference>
<name>A0A7V5VF81_CALAY</name>
<sequence length="94" mass="10720">MTVSLTRHALKRSAARGLSPQMIDAARCFGDKVRADGSLYYFLGRRAHKRMMRVFRPDNPDAFMGLVLVCDPVSDTVITCYKNSKALKRIRDKR</sequence>
<dbReference type="EMBL" id="DRLI01000264">
    <property type="protein sequence ID" value="HHM02734.1"/>
    <property type="molecule type" value="Genomic_DNA"/>
</dbReference>
<dbReference type="Proteomes" id="UP000885771">
    <property type="component" value="Unassembled WGS sequence"/>
</dbReference>
<organism evidence="1">
    <name type="scientific">Caldithrix abyssi</name>
    <dbReference type="NCBI Taxonomy" id="187145"/>
    <lineage>
        <taxon>Bacteria</taxon>
        <taxon>Pseudomonadati</taxon>
        <taxon>Calditrichota</taxon>
        <taxon>Calditrichia</taxon>
        <taxon>Calditrichales</taxon>
        <taxon>Calditrichaceae</taxon>
        <taxon>Caldithrix</taxon>
    </lineage>
</organism>
<dbReference type="AlphaFoldDB" id="A0A7V5VF81"/>
<accession>A0A7V5VF81</accession>
<comment type="caution">
    <text evidence="1">The sequence shown here is derived from an EMBL/GenBank/DDBJ whole genome shotgun (WGS) entry which is preliminary data.</text>
</comment>
<evidence type="ECO:0000313" key="1">
    <source>
        <dbReference type="EMBL" id="HHM02734.1"/>
    </source>
</evidence>
<proteinExistence type="predicted"/>
<protein>
    <submittedName>
        <fullName evidence="1">DUF4258 domain-containing protein</fullName>
    </submittedName>
</protein>
<gene>
    <name evidence="1" type="ORF">ENJ15_06935</name>
</gene>